<keyword evidence="3" id="KW-0805">Transcription regulation</keyword>
<dbReference type="InterPro" id="IPR016152">
    <property type="entry name" value="PTrfase/Anion_transptr"/>
</dbReference>
<feature type="domain" description="PTS EIIB type-2" evidence="7">
    <location>
        <begin position="410"/>
        <end position="501"/>
    </location>
</feature>
<dbReference type="CDD" id="cd00211">
    <property type="entry name" value="PTS_IIA_fru"/>
    <property type="match status" value="1"/>
</dbReference>
<evidence type="ECO:0000256" key="3">
    <source>
        <dbReference type="ARBA" id="ARBA00023015"/>
    </source>
</evidence>
<dbReference type="EMBL" id="PVNE01000012">
    <property type="protein sequence ID" value="PRX40572.1"/>
    <property type="molecule type" value="Genomic_DNA"/>
</dbReference>
<dbReference type="InterPro" id="IPR011608">
    <property type="entry name" value="PRD"/>
</dbReference>
<dbReference type="PANTHER" id="PTHR30185:SF13">
    <property type="entry name" value="LICABCH OPERON REGULATOR-RELATED"/>
    <property type="match status" value="1"/>
</dbReference>
<evidence type="ECO:0000259" key="7">
    <source>
        <dbReference type="PROSITE" id="PS51099"/>
    </source>
</evidence>
<dbReference type="Gene3D" id="3.40.50.2300">
    <property type="match status" value="1"/>
</dbReference>
<dbReference type="PROSITE" id="PS51372">
    <property type="entry name" value="PRD_2"/>
    <property type="match status" value="2"/>
</dbReference>
<evidence type="ECO:0000259" key="6">
    <source>
        <dbReference type="PROSITE" id="PS51094"/>
    </source>
</evidence>
<dbReference type="AlphaFoldDB" id="A0A2T0LEM9"/>
<dbReference type="InterPro" id="IPR013011">
    <property type="entry name" value="PTS_EIIB_2"/>
</dbReference>
<dbReference type="InterPro" id="IPR036390">
    <property type="entry name" value="WH_DNA-bd_sf"/>
</dbReference>
<dbReference type="OrthoDB" id="3175596at2"/>
<dbReference type="Pfam" id="PF00874">
    <property type="entry name" value="PRD"/>
    <property type="match status" value="2"/>
</dbReference>
<dbReference type="Pfam" id="PF08279">
    <property type="entry name" value="HTH_11"/>
    <property type="match status" value="1"/>
</dbReference>
<keyword evidence="4" id="KW-0010">Activator</keyword>
<reference evidence="9 10" key="1">
    <citation type="submission" date="2018-03" db="EMBL/GenBank/DDBJ databases">
        <title>Genomic Encyclopedia of Archaeal and Bacterial Type Strains, Phase II (KMG-II): from individual species to whole genera.</title>
        <authorList>
            <person name="Goeker M."/>
        </authorList>
    </citation>
    <scope>NUCLEOTIDE SEQUENCE [LARGE SCALE GENOMIC DNA]</scope>
    <source>
        <strain evidence="9 10">DSM 44946</strain>
    </source>
</reference>
<dbReference type="PROSITE" id="PS51094">
    <property type="entry name" value="PTS_EIIA_TYPE_2"/>
    <property type="match status" value="1"/>
</dbReference>
<dbReference type="InterPro" id="IPR036095">
    <property type="entry name" value="PTS_EIIB-like_sf"/>
</dbReference>
<dbReference type="SUPFAM" id="SSF55804">
    <property type="entry name" value="Phoshotransferase/anion transport protein"/>
    <property type="match status" value="1"/>
</dbReference>
<dbReference type="InterPro" id="IPR036388">
    <property type="entry name" value="WH-like_DNA-bd_sf"/>
</dbReference>
<dbReference type="SUPFAM" id="SSF63520">
    <property type="entry name" value="PTS-regulatory domain, PRD"/>
    <property type="match status" value="2"/>
</dbReference>
<dbReference type="InterPro" id="IPR002178">
    <property type="entry name" value="PTS_EIIA_type-2_dom"/>
</dbReference>
<dbReference type="GO" id="GO:0009401">
    <property type="term" value="P:phosphoenolpyruvate-dependent sugar phosphotransferase system"/>
    <property type="evidence" value="ECO:0007669"/>
    <property type="project" value="InterPro"/>
</dbReference>
<feature type="domain" description="PRD" evidence="8">
    <location>
        <begin position="299"/>
        <end position="406"/>
    </location>
</feature>
<keyword evidence="1" id="KW-0808">Transferase</keyword>
<dbReference type="Gene3D" id="1.10.1790.10">
    <property type="entry name" value="PRD domain"/>
    <property type="match status" value="2"/>
</dbReference>
<organism evidence="9 10">
    <name type="scientific">Planifilum fimeticola</name>
    <dbReference type="NCBI Taxonomy" id="201975"/>
    <lineage>
        <taxon>Bacteria</taxon>
        <taxon>Bacillati</taxon>
        <taxon>Bacillota</taxon>
        <taxon>Bacilli</taxon>
        <taxon>Bacillales</taxon>
        <taxon>Thermoactinomycetaceae</taxon>
        <taxon>Planifilum</taxon>
    </lineage>
</organism>
<evidence type="ECO:0000256" key="1">
    <source>
        <dbReference type="ARBA" id="ARBA00022679"/>
    </source>
</evidence>
<feature type="domain" description="PRD" evidence="8">
    <location>
        <begin position="185"/>
        <end position="290"/>
    </location>
</feature>
<dbReference type="Pfam" id="PF05043">
    <property type="entry name" value="Mga"/>
    <property type="match status" value="1"/>
</dbReference>
<dbReference type="CDD" id="cd05568">
    <property type="entry name" value="PTS_IIB_bgl_like"/>
    <property type="match status" value="1"/>
</dbReference>
<protein>
    <submittedName>
        <fullName evidence="9">Lichenan operon transcriptional antiterminator</fullName>
    </submittedName>
</protein>
<dbReference type="GO" id="GO:0006355">
    <property type="term" value="P:regulation of DNA-templated transcription"/>
    <property type="evidence" value="ECO:0007669"/>
    <property type="project" value="InterPro"/>
</dbReference>
<dbReference type="PROSITE" id="PS51099">
    <property type="entry name" value="PTS_EIIB_TYPE_2"/>
    <property type="match status" value="1"/>
</dbReference>
<feature type="domain" description="PTS EIIA type-2" evidence="6">
    <location>
        <begin position="502"/>
        <end position="641"/>
    </location>
</feature>
<accession>A0A2T0LEM9</accession>
<dbReference type="InterPro" id="IPR007737">
    <property type="entry name" value="Mga_HTH"/>
</dbReference>
<keyword evidence="10" id="KW-1185">Reference proteome</keyword>
<name>A0A2T0LEM9_9BACL</name>
<evidence type="ECO:0000256" key="5">
    <source>
        <dbReference type="ARBA" id="ARBA00023163"/>
    </source>
</evidence>
<dbReference type="Proteomes" id="UP000237797">
    <property type="component" value="Unassembled WGS sequence"/>
</dbReference>
<proteinExistence type="predicted"/>
<dbReference type="SUPFAM" id="SSF46785">
    <property type="entry name" value="Winged helix' DNA-binding domain"/>
    <property type="match status" value="1"/>
</dbReference>
<evidence type="ECO:0000313" key="10">
    <source>
        <dbReference type="Proteomes" id="UP000237797"/>
    </source>
</evidence>
<evidence type="ECO:0000256" key="4">
    <source>
        <dbReference type="ARBA" id="ARBA00023159"/>
    </source>
</evidence>
<comment type="caution">
    <text evidence="9">The sequence shown here is derived from an EMBL/GenBank/DDBJ whole genome shotgun (WGS) entry which is preliminary data.</text>
</comment>
<keyword evidence="2" id="KW-0677">Repeat</keyword>
<evidence type="ECO:0000313" key="9">
    <source>
        <dbReference type="EMBL" id="PRX40572.1"/>
    </source>
</evidence>
<sequence>MLTRRMQRILRELMAASFPVTGKYLADVNRVTVRTIRNDVKRLDELLTRHGARVESLMGKGYRLVIREDRLFRQFLQSHIKAPDHRVPMTPEERASHIIRRLLLSDGYLKLEDLADEIYVSKSTLQNDLKLVKHRLAKYDIRLISRPHYGLKVSGREMKLRFCMADTLFSRKDRWHLSPDSPLLPLPREELEKIRQIILKNIQAYRITISDISVHNLLMHIAIACRRIRSGNRVTLYPADLKDIVNQREYEVAGRIVNDVEEAFGLSFPREEIAYIAIHLLGTKMAMQGEGGTPPPEQVVDEGILRLVHAALSKIESELEIDLKQDRKLIMDLALHLKPAIHRYKFGMNIRNPMLEDIKKNYPLAFEAGVIAGMALEEETGIEISEDEVGYLALHLGVAIERKKSTTAPKRCLIVCASGLGTAQLIYYKIKNRFGNRLDVVGTTEYYNLHRWDLRNIDFVISSIPISEPLPVPVVEVSAVIGNPDLSRIESHILERKKQPVRYFRRDLLFLGRRFSSREEVLAFMHDRLREKNMVDPDFLEGIRDREKVAPTAYGNLVAVPHPITPRSDQTFIAVCTLEKPVVWGDRPVQLVCVLSVKRESQEDLQSLYELLGRIIESPSLVRSLLKARSAEAFVGVLEKAWWGETVEGVPKTSAPWYFEGDDN</sequence>
<dbReference type="Gene3D" id="1.10.10.10">
    <property type="entry name" value="Winged helix-like DNA-binding domain superfamily/Winged helix DNA-binding domain"/>
    <property type="match status" value="2"/>
</dbReference>
<evidence type="ECO:0000256" key="2">
    <source>
        <dbReference type="ARBA" id="ARBA00022737"/>
    </source>
</evidence>
<dbReference type="InterPro" id="IPR036634">
    <property type="entry name" value="PRD_sf"/>
</dbReference>
<dbReference type="InterPro" id="IPR050661">
    <property type="entry name" value="BglG_antiterminators"/>
</dbReference>
<gene>
    <name evidence="9" type="ORF">CLV97_11250</name>
</gene>
<dbReference type="Gene3D" id="3.40.930.10">
    <property type="entry name" value="Mannitol-specific EII, Chain A"/>
    <property type="match status" value="1"/>
</dbReference>
<dbReference type="InterPro" id="IPR013196">
    <property type="entry name" value="HTH_11"/>
</dbReference>
<dbReference type="GO" id="GO:0008982">
    <property type="term" value="F:protein-N(PI)-phosphohistidine-sugar phosphotransferase activity"/>
    <property type="evidence" value="ECO:0007669"/>
    <property type="project" value="InterPro"/>
</dbReference>
<dbReference type="SUPFAM" id="SSF52794">
    <property type="entry name" value="PTS system IIB component-like"/>
    <property type="match status" value="1"/>
</dbReference>
<keyword evidence="5" id="KW-0804">Transcription</keyword>
<evidence type="ECO:0000259" key="8">
    <source>
        <dbReference type="PROSITE" id="PS51372"/>
    </source>
</evidence>
<dbReference type="Pfam" id="PF00359">
    <property type="entry name" value="PTS_EIIA_2"/>
    <property type="match status" value="1"/>
</dbReference>
<dbReference type="PANTHER" id="PTHR30185">
    <property type="entry name" value="CRYPTIC BETA-GLUCOSIDE BGL OPERON ANTITERMINATOR"/>
    <property type="match status" value="1"/>
</dbReference>
<dbReference type="RefSeq" id="WP_106345183.1">
    <property type="nucleotide sequence ID" value="NZ_PVNE01000012.1"/>
</dbReference>